<dbReference type="SUPFAM" id="SSF55729">
    <property type="entry name" value="Acyl-CoA N-acyltransferases (Nat)"/>
    <property type="match status" value="1"/>
</dbReference>
<evidence type="ECO:0000256" key="1">
    <source>
        <dbReference type="SAM" id="MobiDB-lite"/>
    </source>
</evidence>
<dbReference type="InterPro" id="IPR016181">
    <property type="entry name" value="Acyl_CoA_acyltransferase"/>
</dbReference>
<gene>
    <name evidence="3" type="ORF">GFSPODELE1_LOCUS4106</name>
</gene>
<keyword evidence="4" id="KW-1185">Reference proteome</keyword>
<feature type="domain" description="N-acetyltransferase" evidence="2">
    <location>
        <begin position="46"/>
        <end position="189"/>
    </location>
</feature>
<dbReference type="Pfam" id="PF13302">
    <property type="entry name" value="Acetyltransf_3"/>
    <property type="match status" value="1"/>
</dbReference>
<name>A0ABP1D771_9APHY</name>
<dbReference type="EMBL" id="OZ037945">
    <property type="protein sequence ID" value="CAL1702564.1"/>
    <property type="molecule type" value="Genomic_DNA"/>
</dbReference>
<evidence type="ECO:0000259" key="2">
    <source>
        <dbReference type="Pfam" id="PF13302"/>
    </source>
</evidence>
<dbReference type="PANTHER" id="PTHR43441:SF5">
    <property type="entry name" value="FAMILY ACETYLTRANSFERASE, PUTATIVE-RELATED"/>
    <property type="match status" value="1"/>
</dbReference>
<protein>
    <recommendedName>
        <fullName evidence="2">N-acetyltransferase domain-containing protein</fullName>
    </recommendedName>
</protein>
<dbReference type="Gene3D" id="3.40.630.30">
    <property type="match status" value="1"/>
</dbReference>
<evidence type="ECO:0000313" key="4">
    <source>
        <dbReference type="Proteomes" id="UP001497453"/>
    </source>
</evidence>
<organism evidence="3 4">
    <name type="scientific">Somion occarium</name>
    <dbReference type="NCBI Taxonomy" id="3059160"/>
    <lineage>
        <taxon>Eukaryota</taxon>
        <taxon>Fungi</taxon>
        <taxon>Dikarya</taxon>
        <taxon>Basidiomycota</taxon>
        <taxon>Agaricomycotina</taxon>
        <taxon>Agaricomycetes</taxon>
        <taxon>Polyporales</taxon>
        <taxon>Cerrenaceae</taxon>
        <taxon>Somion</taxon>
    </lineage>
</organism>
<dbReference type="PANTHER" id="PTHR43441">
    <property type="entry name" value="RIBOSOMAL-PROTEIN-SERINE ACETYLTRANSFERASE"/>
    <property type="match status" value="1"/>
</dbReference>
<dbReference type="InterPro" id="IPR000182">
    <property type="entry name" value="GNAT_dom"/>
</dbReference>
<feature type="region of interest" description="Disordered" evidence="1">
    <location>
        <begin position="197"/>
        <end position="216"/>
    </location>
</feature>
<feature type="compositionally biased region" description="Polar residues" evidence="1">
    <location>
        <begin position="199"/>
        <end position="208"/>
    </location>
</feature>
<dbReference type="InterPro" id="IPR051908">
    <property type="entry name" value="Ribosomal_N-acetyltransferase"/>
</dbReference>
<evidence type="ECO:0000313" key="3">
    <source>
        <dbReference type="EMBL" id="CAL1702564.1"/>
    </source>
</evidence>
<accession>A0ABP1D771</accession>
<dbReference type="Proteomes" id="UP001497453">
    <property type="component" value="Chromosome 2"/>
</dbReference>
<proteinExistence type="predicted"/>
<reference evidence="4" key="1">
    <citation type="submission" date="2024-04" db="EMBL/GenBank/DDBJ databases">
        <authorList>
            <person name="Shaw F."/>
            <person name="Minotto A."/>
        </authorList>
    </citation>
    <scope>NUCLEOTIDE SEQUENCE [LARGE SCALE GENOMIC DNA]</scope>
</reference>
<sequence length="247" mass="28474">MSDPYDVNFCFPVRELQNDKVKLTPFIVSKLLRNYHTTKLFKPSLHAESWFTASRDHPELYDWVPFGPFDAKEHWVKTVIEERIQPDPGTLLFAVFDKVKAPPESSDFPLAGHIGLLNTSVENLMTEVAFVFTIPAYRKSYVTSNSIGLLLHWCLDLPADGGLGLRRVQWQCNELNVASRRAAERMGFKFEGVERWQRSLPSGKQGPTVTRDDPKKQYPGRHTVRLALCWDGWDEARELVRKQMNRI</sequence>